<keyword evidence="3" id="KW-1185">Reference proteome</keyword>
<dbReference type="GO" id="GO:0030246">
    <property type="term" value="F:carbohydrate binding"/>
    <property type="evidence" value="ECO:0007669"/>
    <property type="project" value="InterPro"/>
</dbReference>
<comment type="caution">
    <text evidence="2">The sequence shown here is derived from an EMBL/GenBank/DDBJ whole genome shotgun (WGS) entry which is preliminary data.</text>
</comment>
<dbReference type="Pfam" id="PF09458">
    <property type="entry name" value="H_lectin"/>
    <property type="match status" value="3"/>
</dbReference>
<dbReference type="SMART" id="SM00235">
    <property type="entry name" value="ZnMc"/>
    <property type="match status" value="1"/>
</dbReference>
<dbReference type="SUPFAM" id="SSF55486">
    <property type="entry name" value="Metalloproteases ('zincins'), catalytic domain"/>
    <property type="match status" value="1"/>
</dbReference>
<evidence type="ECO:0000313" key="2">
    <source>
        <dbReference type="EMBL" id="KAK5087090.1"/>
    </source>
</evidence>
<dbReference type="GO" id="GO:0008237">
    <property type="term" value="F:metallopeptidase activity"/>
    <property type="evidence" value="ECO:0007669"/>
    <property type="project" value="InterPro"/>
</dbReference>
<dbReference type="InterPro" id="IPR037221">
    <property type="entry name" value="H-type_lectin_dom_sf"/>
</dbReference>
<gene>
    <name evidence="2" type="ORF">LTR05_004261</name>
</gene>
<feature type="domain" description="Peptidase metallopeptidase" evidence="1">
    <location>
        <begin position="73"/>
        <end position="217"/>
    </location>
</feature>
<dbReference type="Gene3D" id="2.60.40.2080">
    <property type="match status" value="3"/>
</dbReference>
<dbReference type="GO" id="GO:0006508">
    <property type="term" value="P:proteolysis"/>
    <property type="evidence" value="ECO:0007669"/>
    <property type="project" value="InterPro"/>
</dbReference>
<dbReference type="InterPro" id="IPR024079">
    <property type="entry name" value="MetalloPept_cat_dom_sf"/>
</dbReference>
<organism evidence="2 3">
    <name type="scientific">Lithohypha guttulata</name>
    <dbReference type="NCBI Taxonomy" id="1690604"/>
    <lineage>
        <taxon>Eukaryota</taxon>
        <taxon>Fungi</taxon>
        <taxon>Dikarya</taxon>
        <taxon>Ascomycota</taxon>
        <taxon>Pezizomycotina</taxon>
        <taxon>Eurotiomycetes</taxon>
        <taxon>Chaetothyriomycetidae</taxon>
        <taxon>Chaetothyriales</taxon>
        <taxon>Trichomeriaceae</taxon>
        <taxon>Lithohypha</taxon>
    </lineage>
</organism>
<dbReference type="Proteomes" id="UP001309876">
    <property type="component" value="Unassembled WGS sequence"/>
</dbReference>
<dbReference type="SUPFAM" id="SSF141086">
    <property type="entry name" value="Agglutinin HPA-like"/>
    <property type="match status" value="3"/>
</dbReference>
<protein>
    <recommendedName>
        <fullName evidence="1">Peptidase metallopeptidase domain-containing protein</fullName>
    </recommendedName>
</protein>
<dbReference type="GO" id="GO:0008270">
    <property type="term" value="F:zinc ion binding"/>
    <property type="evidence" value="ECO:0007669"/>
    <property type="project" value="InterPro"/>
</dbReference>
<proteinExistence type="predicted"/>
<accession>A0AAN7YBP3</accession>
<evidence type="ECO:0000313" key="3">
    <source>
        <dbReference type="Proteomes" id="UP001309876"/>
    </source>
</evidence>
<evidence type="ECO:0000259" key="1">
    <source>
        <dbReference type="SMART" id="SM00235"/>
    </source>
</evidence>
<dbReference type="EMBL" id="JAVRRJ010000003">
    <property type="protein sequence ID" value="KAK5087090.1"/>
    <property type="molecule type" value="Genomic_DNA"/>
</dbReference>
<dbReference type="InterPro" id="IPR006026">
    <property type="entry name" value="Peptidase_Metallo"/>
</dbReference>
<dbReference type="InterPro" id="IPR019019">
    <property type="entry name" value="H-type_lectin_domain"/>
</dbReference>
<reference evidence="2 3" key="1">
    <citation type="submission" date="2023-08" db="EMBL/GenBank/DDBJ databases">
        <title>Black Yeasts Isolated from many extreme environments.</title>
        <authorList>
            <person name="Coleine C."/>
            <person name="Stajich J.E."/>
            <person name="Selbmann L."/>
        </authorList>
    </citation>
    <scope>NUCLEOTIDE SEQUENCE [LARGE SCALE GENOMIC DNA]</scope>
    <source>
        <strain evidence="2 3">CCFEE 5910</strain>
    </source>
</reference>
<dbReference type="Gene3D" id="3.40.390.10">
    <property type="entry name" value="Collagenase (Catalytic Domain)"/>
    <property type="match status" value="1"/>
</dbReference>
<sequence length="565" mass="62607">MPTGTFEDYFVCFELPPPQDARLDAFSQALNENPRNAVLSSGPLIDPSMGSAPDEASPFILSNDEPAALALNGGKLWEPGRTLTIRFLEGSPKLQKRVRDQATTWLDYANIRFNWIDTGPADIRISFKQGGGSWSHVGVECSQVADPLPTMNFGKMDETTSIEDVRRVVLHEFGHALGCIHEHQSPLSSLEWNTARVYADCARPPNKWPKNVVDYNILDKTRNDQIKTREFDLDSIMLYSYPATWLVNGKGTKNNTSLSKEDKAWITHCYPAYQTDVGFFSTMEVREWNNPDTSNDYKQVAFTPSYEKVPQILMGLTWLDLDHQHNLSIKAGASDISADGCRVSITSAADSRVYTGGCAWLESVDEEYDLQIGEVDVTSMATLPAQGSLKKDIKFDSPFAEKKPPTVLVWFKSLGLDKDGAWNIKVSAKNAHFGGFQLVVDVGEGTILQAAEVSWVAFAANRDDVASGMVSTPGFSKAPYVQLPNENAGKVDFTEGVFSEIPQTLVAISGLHFEKGHNLRLRLSQSSLSVNGFVWHMDNWLDTVMFGASMTWLAMKPGAKRPWAE</sequence>
<dbReference type="AlphaFoldDB" id="A0AAN7YBP3"/>
<name>A0AAN7YBP3_9EURO</name>
<dbReference type="GO" id="GO:0007155">
    <property type="term" value="P:cell adhesion"/>
    <property type="evidence" value="ECO:0007669"/>
    <property type="project" value="InterPro"/>
</dbReference>